<evidence type="ECO:0000256" key="1">
    <source>
        <dbReference type="SAM" id="MobiDB-lite"/>
    </source>
</evidence>
<evidence type="ECO:0000313" key="2">
    <source>
        <dbReference type="EMBL" id="QPI16510.1"/>
    </source>
</evidence>
<name>A0A7S9XHE6_9VIRU</name>
<feature type="region of interest" description="Disordered" evidence="1">
    <location>
        <begin position="1"/>
        <end position="34"/>
    </location>
</feature>
<feature type="compositionally biased region" description="Basic and acidic residues" evidence="1">
    <location>
        <begin position="1"/>
        <end position="32"/>
    </location>
</feature>
<reference evidence="2" key="1">
    <citation type="submission" date="2020-08" db="EMBL/GenBank/DDBJ databases">
        <title>Bridging the membrane lipid divide: bacteria of the FCB group superphylum have the potential to synthesize archaeal ether lipids.</title>
        <authorList>
            <person name="Villanueva L."/>
            <person name="von Meijenfeldt F.A.B."/>
            <person name="Westbye A.B."/>
            <person name="Yadav S."/>
            <person name="Hopmans E.C."/>
            <person name="Dutilh B.E."/>
            <person name="Sinninghe Damste J.S."/>
        </authorList>
    </citation>
    <scope>NUCLEOTIDE SEQUENCE</scope>
    <source>
        <strain evidence="2">NIOZ-UU157</strain>
    </source>
</reference>
<gene>
    <name evidence="2" type="ORF">NIOZUU157_00412</name>
</gene>
<protein>
    <submittedName>
        <fullName evidence="2">Uncharacterized protein</fullName>
    </submittedName>
</protein>
<proteinExistence type="predicted"/>
<accession>A0A7S9XHE6</accession>
<sequence>MQAIEKAKQERVLAQTEEDKLSKKLSDAKGTDAETALARSVADADKAGKDIEKAIKDLQKNVKDLQQQQKDLNESINEGMYTSSQLTNMLLDDIRKGIRGIHVPDEKELKTLALKRLKMKRVMKRDIEDTINGWENSLADARKDKIREYMFSDVKATKGKIPESFDYVAESVSEKFARLRTNI</sequence>
<dbReference type="EMBL" id="MW030570">
    <property type="protein sequence ID" value="QPI16510.1"/>
    <property type="molecule type" value="Genomic_DNA"/>
</dbReference>
<organism evidence="2">
    <name type="scientific">Virus NIOZ-UU157</name>
    <dbReference type="NCBI Taxonomy" id="2763269"/>
    <lineage>
        <taxon>Viruses</taxon>
    </lineage>
</organism>